<dbReference type="Pfam" id="PF04233">
    <property type="entry name" value="Phage_Mu_F"/>
    <property type="match status" value="1"/>
</dbReference>
<accession>A0A7S6VWB9</accession>
<dbReference type="AlphaFoldDB" id="A0A7S6VWB9"/>
<feature type="domain" description="Phage head morphogenesis" evidence="1">
    <location>
        <begin position="47"/>
        <end position="155"/>
    </location>
</feature>
<protein>
    <submittedName>
        <fullName evidence="2">Phage head morphogenesis protein</fullName>
    </submittedName>
</protein>
<keyword evidence="3" id="KW-1185">Reference proteome</keyword>
<dbReference type="InterPro" id="IPR006528">
    <property type="entry name" value="Phage_head_morphogenesis_dom"/>
</dbReference>
<evidence type="ECO:0000313" key="2">
    <source>
        <dbReference type="EMBL" id="QOW46048.1"/>
    </source>
</evidence>
<evidence type="ECO:0000313" key="3">
    <source>
        <dbReference type="Proteomes" id="UP000593966"/>
    </source>
</evidence>
<dbReference type="EMBL" id="CP048659">
    <property type="protein sequence ID" value="QOW46048.1"/>
    <property type="molecule type" value="Genomic_DNA"/>
</dbReference>
<sequence length="421" mass="47665">MVDYVEALRYARGRNVVLPEEFYLLDLKSRHYAATVSRLASIDQIKTVLELVNKSLENGSTFNDFKKQVEAEGISLSEHHLANIYRTNMQMAYAHGRWEQQQANKETRPYLMYSAINDGRVRPTHLALDRIIRHIDDTFWTLYYPPWDFMCRCHVTALTEKQAKKYGITSDDDLPNVARNLGWSFNPATYGKHLNEVLDQKIANNLLDIPYSVEILEIKSKALIEQEVEQAIVDSIKPLDQANRKVLDDFMEDVASKGKDIAPSAPRFVVELTTENEKLTDLLRDSVQKKDIDLKSKSIVNWMMDSFKSVFGFAKNLKSKLTGNNLKGFDSFNLKKGNVIGIVTPTLFKTAEQAGKNITILDMKGHAIDLSKINGLNGSLLAPDLNLEVVSVTDTDIVLKRTDEVAKRLFVANGELIAFYG</sequence>
<reference evidence="2 3" key="1">
    <citation type="submission" date="2020-02" db="EMBL/GenBank/DDBJ databases">
        <title>Tigecycline-resistant Acinetobacter species from pigs and migratory birds.</title>
        <authorList>
            <person name="Chen C."/>
            <person name="Sun J."/>
            <person name="Liao X.-P."/>
            <person name="Liu Y.-H."/>
        </authorList>
    </citation>
    <scope>NUCLEOTIDE SEQUENCE [LARGE SCALE GENOMIC DNA]</scope>
    <source>
        <strain evidence="2 3">YH12207_T</strain>
    </source>
</reference>
<name>A0A7S6VWB9_9GAMM</name>
<dbReference type="NCBIfam" id="TIGR01641">
    <property type="entry name" value="phageSPP1_gp7"/>
    <property type="match status" value="1"/>
</dbReference>
<dbReference type="RefSeq" id="WP_180047542.1">
    <property type="nucleotide sequence ID" value="NZ_CP048659.1"/>
</dbReference>
<dbReference type="Proteomes" id="UP000593966">
    <property type="component" value="Chromosome"/>
</dbReference>
<organism evidence="2 3">
    <name type="scientific">Acinetobacter piscicola</name>
    <dbReference type="NCBI Taxonomy" id="2006115"/>
    <lineage>
        <taxon>Bacteria</taxon>
        <taxon>Pseudomonadati</taxon>
        <taxon>Pseudomonadota</taxon>
        <taxon>Gammaproteobacteria</taxon>
        <taxon>Moraxellales</taxon>
        <taxon>Moraxellaceae</taxon>
        <taxon>Acinetobacter</taxon>
    </lineage>
</organism>
<gene>
    <name evidence="2" type="ORF">G0028_09160</name>
</gene>
<proteinExistence type="predicted"/>
<evidence type="ECO:0000259" key="1">
    <source>
        <dbReference type="Pfam" id="PF04233"/>
    </source>
</evidence>